<gene>
    <name evidence="1" type="ordered locus">Halha_1636</name>
</gene>
<protein>
    <submittedName>
        <fullName evidence="1">Uncharacterized protein</fullName>
    </submittedName>
</protein>
<dbReference type="OrthoDB" id="9916804at2"/>
<dbReference type="AlphaFoldDB" id="L0KB23"/>
<name>L0KB23_HALHC</name>
<dbReference type="EMBL" id="CP003359">
    <property type="protein sequence ID" value="AGB41574.1"/>
    <property type="molecule type" value="Genomic_DNA"/>
</dbReference>
<accession>L0KB23</accession>
<evidence type="ECO:0000313" key="2">
    <source>
        <dbReference type="Proteomes" id="UP000010880"/>
    </source>
</evidence>
<reference evidence="2" key="1">
    <citation type="submission" date="2012-02" db="EMBL/GenBank/DDBJ databases">
        <title>The complete genome of Halobacteroides halobius DSM 5150.</title>
        <authorList>
            <person name="Lucas S."/>
            <person name="Copeland A."/>
            <person name="Lapidus A."/>
            <person name="Glavina del Rio T."/>
            <person name="Dalin E."/>
            <person name="Tice H."/>
            <person name="Bruce D."/>
            <person name="Goodwin L."/>
            <person name="Pitluck S."/>
            <person name="Peters L."/>
            <person name="Mikhailova N."/>
            <person name="Gu W."/>
            <person name="Kyrpides N."/>
            <person name="Mavromatis K."/>
            <person name="Ivanova N."/>
            <person name="Brettin T."/>
            <person name="Detter J.C."/>
            <person name="Han C."/>
            <person name="Larimer F."/>
            <person name="Land M."/>
            <person name="Hauser L."/>
            <person name="Markowitz V."/>
            <person name="Cheng J.-F."/>
            <person name="Hugenholtz P."/>
            <person name="Woyke T."/>
            <person name="Wu D."/>
            <person name="Tindall B."/>
            <person name="Pomrenke H."/>
            <person name="Brambilla E."/>
            <person name="Klenk H.-P."/>
            <person name="Eisen J.A."/>
        </authorList>
    </citation>
    <scope>NUCLEOTIDE SEQUENCE [LARGE SCALE GENOMIC DNA]</scope>
    <source>
        <strain evidence="2">ATCC 35273 / DSM 5150 / MD-1</strain>
    </source>
</reference>
<evidence type="ECO:0000313" key="1">
    <source>
        <dbReference type="EMBL" id="AGB41574.1"/>
    </source>
</evidence>
<dbReference type="Proteomes" id="UP000010880">
    <property type="component" value="Chromosome"/>
</dbReference>
<dbReference type="HOGENOM" id="CLU_1641399_0_0_9"/>
<proteinExistence type="predicted"/>
<dbReference type="RefSeq" id="WP_015327290.1">
    <property type="nucleotide sequence ID" value="NC_019978.1"/>
</dbReference>
<dbReference type="STRING" id="748449.Halha_1636"/>
<keyword evidence="2" id="KW-1185">Reference proteome</keyword>
<dbReference type="KEGG" id="hhl:Halha_1636"/>
<organism evidence="1 2">
    <name type="scientific">Halobacteroides halobius (strain ATCC 35273 / DSM 5150 / MD-1)</name>
    <dbReference type="NCBI Taxonomy" id="748449"/>
    <lineage>
        <taxon>Bacteria</taxon>
        <taxon>Bacillati</taxon>
        <taxon>Bacillota</taxon>
        <taxon>Clostridia</taxon>
        <taxon>Halanaerobiales</taxon>
        <taxon>Halobacteroidaceae</taxon>
        <taxon>Halobacteroides</taxon>
    </lineage>
</organism>
<sequence>MVKSNKIKIIFPSGEMIQCDKLIASVQNNDVREELEQLFIGDWSLEELAETKFILDQIFMEQIKEQLPPAEKMLLKEIQVKQEKQMEEFENNLSAKEKELYRRINYQTELVKMEDITEMEEVNIEDLFSDFLESDSEFNSPPQNTNSNKVINLEAYRNTIR</sequence>